<protein>
    <submittedName>
        <fullName evidence="1">Uncharacterized protein</fullName>
    </submittedName>
</protein>
<proteinExistence type="predicted"/>
<evidence type="ECO:0000313" key="1">
    <source>
        <dbReference type="EMBL" id="OHA51505.1"/>
    </source>
</evidence>
<accession>A0A1G2PT56</accession>
<dbReference type="EMBL" id="MHSU01000002">
    <property type="protein sequence ID" value="OHA51505.1"/>
    <property type="molecule type" value="Genomic_DNA"/>
</dbReference>
<sequence>MATITISKSLIKNDDLVIIPRKEYESMKAQMVPTFYLKGKEADKLDKMIENGLREHERGETISANSLREALKLYGKKGKKN</sequence>
<dbReference type="AlphaFoldDB" id="A0A1G2PT56"/>
<organism evidence="1 2">
    <name type="scientific">Candidatus Terrybacteria bacterium RIFCSPHIGHO2_02_41_19</name>
    <dbReference type="NCBI Taxonomy" id="1802364"/>
    <lineage>
        <taxon>Bacteria</taxon>
        <taxon>Candidatus Terryibacteriota</taxon>
    </lineage>
</organism>
<evidence type="ECO:0000313" key="2">
    <source>
        <dbReference type="Proteomes" id="UP000178646"/>
    </source>
</evidence>
<dbReference type="Proteomes" id="UP000178646">
    <property type="component" value="Unassembled WGS sequence"/>
</dbReference>
<name>A0A1G2PT56_9BACT</name>
<comment type="caution">
    <text evidence="1">The sequence shown here is derived from an EMBL/GenBank/DDBJ whole genome shotgun (WGS) entry which is preliminary data.</text>
</comment>
<reference evidence="1 2" key="1">
    <citation type="journal article" date="2016" name="Nat. Commun.">
        <title>Thousands of microbial genomes shed light on interconnected biogeochemical processes in an aquifer system.</title>
        <authorList>
            <person name="Anantharaman K."/>
            <person name="Brown C.T."/>
            <person name="Hug L.A."/>
            <person name="Sharon I."/>
            <person name="Castelle C.J."/>
            <person name="Probst A.J."/>
            <person name="Thomas B.C."/>
            <person name="Singh A."/>
            <person name="Wilkins M.J."/>
            <person name="Karaoz U."/>
            <person name="Brodie E.L."/>
            <person name="Williams K.H."/>
            <person name="Hubbard S.S."/>
            <person name="Banfield J.F."/>
        </authorList>
    </citation>
    <scope>NUCLEOTIDE SEQUENCE [LARGE SCALE GENOMIC DNA]</scope>
</reference>
<gene>
    <name evidence="1" type="ORF">A2W59_00750</name>
</gene>